<dbReference type="InterPro" id="IPR036188">
    <property type="entry name" value="FAD/NAD-bd_sf"/>
</dbReference>
<sequence length="621" mass="68249">MSPPWRTGLRGSHPGAFEAAHALRDGSLSNARIEDTGEIYDLVVVGGGLSGLASAHFFRKYAGPESTVLIVENHDDFGGHAKRNAFNIDGHELVLNGGTLEIESPQRYNQWAEMVLADIGVDLTAYRRENIPMKDLYEKMGLKSALFFNHEVWNHDSLMRADKVPGEECWRYLSPSSLSTSPLSDKVRQGLIRLVSQKQPDYLASHGLAEKKSILSKISYLDYLIKIAKIDPDAARVFQKAGSGVFCVGADALPALFAWVMGYPGFSGLGLGNIPEGLLSDLQGGQHGRQKESEKTVHFPDGNATLARLLVAHLVPDATSAQTQDDMGVAEFRYENLDKAGQKIRIRLNTLAVSVTHDGTPEAAGTVSVLCAQAGDATPQKIHHVRGRQVVMACWNMIIPYLIPELPTPQKEALAYGTKGPIVYVNVALKNWQSFRKLGVSEINCPGMFFESIELAEPVSLGRLHAPENPDHPVVIRMIRTFGMPGLSKRDQHRAGRSALLATTFEQFEQEIRSQLQRVLEPGGFDEKRDIAAITVNRWPHGYAYTYNSLYEPADWVFTETSSRPCVTARQPFGRIAIANSDAAASPHTDAAFEQAHRAVIELLERQTFPMVSSMPGASTL</sequence>
<evidence type="ECO:0000313" key="1">
    <source>
        <dbReference type="EMBL" id="GEN61789.1"/>
    </source>
</evidence>
<proteinExistence type="predicted"/>
<dbReference type="Proteomes" id="UP000321746">
    <property type="component" value="Unassembled WGS sequence"/>
</dbReference>
<keyword evidence="2" id="KW-1185">Reference proteome</keyword>
<dbReference type="SUPFAM" id="SSF51905">
    <property type="entry name" value="FAD/NAD(P)-binding domain"/>
    <property type="match status" value="1"/>
</dbReference>
<evidence type="ECO:0000313" key="2">
    <source>
        <dbReference type="Proteomes" id="UP000321746"/>
    </source>
</evidence>
<comment type="caution">
    <text evidence="1">The sequence shown here is derived from an EMBL/GenBank/DDBJ whole genome shotgun (WGS) entry which is preliminary data.</text>
</comment>
<gene>
    <name evidence="1" type="primary">spdH</name>
    <name evidence="1" type="ORF">AOE01nite_00130</name>
</gene>
<dbReference type="EMBL" id="BJYG01000001">
    <property type="protein sequence ID" value="GEN61789.1"/>
    <property type="molecule type" value="Genomic_DNA"/>
</dbReference>
<name>A0A511XFS1_9PROT</name>
<accession>A0A511XFS1</accession>
<dbReference type="Pfam" id="PF13450">
    <property type="entry name" value="NAD_binding_8"/>
    <property type="match status" value="1"/>
</dbReference>
<dbReference type="AlphaFoldDB" id="A0A511XFS1"/>
<organism evidence="1 2">
    <name type="scientific">Acetobacter oeni</name>
    <dbReference type="NCBI Taxonomy" id="304077"/>
    <lineage>
        <taxon>Bacteria</taxon>
        <taxon>Pseudomonadati</taxon>
        <taxon>Pseudomonadota</taxon>
        <taxon>Alphaproteobacteria</taxon>
        <taxon>Acetobacterales</taxon>
        <taxon>Acetobacteraceae</taxon>
        <taxon>Acetobacter</taxon>
    </lineage>
</organism>
<dbReference type="Gene3D" id="3.50.50.60">
    <property type="entry name" value="FAD/NAD(P)-binding domain"/>
    <property type="match status" value="1"/>
</dbReference>
<reference evidence="1 2" key="1">
    <citation type="submission" date="2019-07" db="EMBL/GenBank/DDBJ databases">
        <title>Whole genome shotgun sequence of Acetobacter oeni NBRC 105207.</title>
        <authorList>
            <person name="Hosoyama A."/>
            <person name="Uohara A."/>
            <person name="Ohji S."/>
            <person name="Ichikawa N."/>
        </authorList>
    </citation>
    <scope>NUCLEOTIDE SEQUENCE [LARGE SCALE GENOMIC DNA]</scope>
    <source>
        <strain evidence="1 2">NBRC 105207</strain>
    </source>
</reference>
<protein>
    <submittedName>
        <fullName evidence="1">Spermidine dehydrogenase SpdH</fullName>
    </submittedName>
</protein>